<feature type="domain" description="Sulfatase N-terminal" evidence="3">
    <location>
        <begin position="5"/>
        <end position="406"/>
    </location>
</feature>
<dbReference type="RefSeq" id="WP_072629296.1">
    <property type="nucleotide sequence ID" value="NZ_MLCB01000057.1"/>
</dbReference>
<dbReference type="PANTHER" id="PTHR45953:SF1">
    <property type="entry name" value="IDURONATE 2-SULFATASE"/>
    <property type="match status" value="1"/>
</dbReference>
<evidence type="ECO:0000313" key="5">
    <source>
        <dbReference type="Proteomes" id="UP000184514"/>
    </source>
</evidence>
<dbReference type="SUPFAM" id="SSF53649">
    <property type="entry name" value="Alkaline phosphatase-like"/>
    <property type="match status" value="1"/>
</dbReference>
<dbReference type="EMBL" id="MLCB01000057">
    <property type="protein sequence ID" value="OJI95090.1"/>
    <property type="molecule type" value="Genomic_DNA"/>
</dbReference>
<keyword evidence="1" id="KW-0479">Metal-binding</keyword>
<dbReference type="InterPro" id="IPR000917">
    <property type="entry name" value="Sulfatase_N"/>
</dbReference>
<name>A0A1L9P0M3_9RHOB</name>
<dbReference type="GO" id="GO:0046872">
    <property type="term" value="F:metal ion binding"/>
    <property type="evidence" value="ECO:0007669"/>
    <property type="project" value="UniProtKB-KW"/>
</dbReference>
<dbReference type="GO" id="GO:0004065">
    <property type="term" value="F:arylsulfatase activity"/>
    <property type="evidence" value="ECO:0007669"/>
    <property type="project" value="UniProtKB-EC"/>
</dbReference>
<keyword evidence="5" id="KW-1185">Reference proteome</keyword>
<dbReference type="InterPro" id="IPR017850">
    <property type="entry name" value="Alkaline_phosphatase_core_sf"/>
</dbReference>
<dbReference type="Gene3D" id="3.40.720.10">
    <property type="entry name" value="Alkaline Phosphatase, subunit A"/>
    <property type="match status" value="1"/>
</dbReference>
<accession>A0A1L9P0M3</accession>
<organism evidence="4 5">
    <name type="scientific">Planktotalea frisia</name>
    <dbReference type="NCBI Taxonomy" id="696762"/>
    <lineage>
        <taxon>Bacteria</taxon>
        <taxon>Pseudomonadati</taxon>
        <taxon>Pseudomonadota</taxon>
        <taxon>Alphaproteobacteria</taxon>
        <taxon>Rhodobacterales</taxon>
        <taxon>Paracoccaceae</taxon>
        <taxon>Planktotalea</taxon>
    </lineage>
</organism>
<gene>
    <name evidence="4" type="ORF">PFRI_06300</name>
</gene>
<evidence type="ECO:0000259" key="3">
    <source>
        <dbReference type="Pfam" id="PF00884"/>
    </source>
</evidence>
<dbReference type="GO" id="GO:0005737">
    <property type="term" value="C:cytoplasm"/>
    <property type="evidence" value="ECO:0007669"/>
    <property type="project" value="TreeGrafter"/>
</dbReference>
<dbReference type="STRING" id="696762.PFRI_06300"/>
<evidence type="ECO:0000313" key="4">
    <source>
        <dbReference type="EMBL" id="OJI95090.1"/>
    </source>
</evidence>
<reference evidence="4 5" key="1">
    <citation type="submission" date="2016-10" db="EMBL/GenBank/DDBJ databases">
        <title>Genome sequence of Planktotalea frisia SH6-1.</title>
        <authorList>
            <person name="Poehlein A."/>
            <person name="Bakenhus I."/>
            <person name="Voget S."/>
            <person name="Brinkhoff T."/>
            <person name="Simon M."/>
        </authorList>
    </citation>
    <scope>NUCLEOTIDE SEQUENCE [LARGE SCALE GENOMIC DNA]</scope>
    <source>
        <strain evidence="4 5">SH6-1</strain>
    </source>
</reference>
<dbReference type="PANTHER" id="PTHR45953">
    <property type="entry name" value="IDURONATE 2-SULFATASE"/>
    <property type="match status" value="1"/>
</dbReference>
<dbReference type="Pfam" id="PF00884">
    <property type="entry name" value="Sulfatase"/>
    <property type="match status" value="1"/>
</dbReference>
<keyword evidence="2 4" id="KW-0378">Hydrolase</keyword>
<evidence type="ECO:0000256" key="2">
    <source>
        <dbReference type="ARBA" id="ARBA00022801"/>
    </source>
</evidence>
<comment type="caution">
    <text evidence="4">The sequence shown here is derived from an EMBL/GenBank/DDBJ whole genome shotgun (WGS) entry which is preliminary data.</text>
</comment>
<sequence length="520" mass="58406">MSKKPNFLLFITDQHRADWLGCAGHPVVRTPNIDAIAAKGTRFQDFHVALPVCMPNRASLFTGRMPSVHGLRHNGCLLSERANTFVDVLAAGGYATASIGKSHLQPFTDEPPLRKPDTVERLIPEAWKDDVGSYTKEEPASFDKPSDAPFETPYYGFQHVDMVTSHGDQCGGQYGQWFRETVPNWKELHDPVNELAHDYTCPQAYRTPVPEDKYPTAWIADKAVEYIKGRKDADDPFFAFVSFPDPHHPFNPPGKYWDMYDPDDFDVDLPFAAHENPTPAMLHERKMWEAGIEPAIPQMPFCANDQQVREAKALTAGMITMIDDHIGRVIDALKASGEYDNTVIIFTSDHGDYLGDFNLMLKGPIMLPSITRVPMIWSDPETRAEVQADTMASTIDISASILERAGFAPYNGMQGQSFLGALDGTQAHREEVMIEHNDGGPRMGFSKAVRARTLRSADWRMTVYAGEDWGELYDLNADPRECKNLWADPEYAMTKATLSMRLLDHLTYQMDESPRATRLA</sequence>
<evidence type="ECO:0000256" key="1">
    <source>
        <dbReference type="ARBA" id="ARBA00022723"/>
    </source>
</evidence>
<dbReference type="Proteomes" id="UP000184514">
    <property type="component" value="Unassembled WGS sequence"/>
</dbReference>
<dbReference type="AlphaFoldDB" id="A0A1L9P0M3"/>
<proteinExistence type="predicted"/>
<protein>
    <submittedName>
        <fullName evidence="4">Arylsulfatase</fullName>
        <ecNumber evidence="4">3.1.6.1</ecNumber>
    </submittedName>
</protein>
<dbReference type="OrthoDB" id="9795675at2"/>
<dbReference type="EC" id="3.1.6.1" evidence="4"/>